<dbReference type="GO" id="GO:0000155">
    <property type="term" value="F:phosphorelay sensor kinase activity"/>
    <property type="evidence" value="ECO:0007669"/>
    <property type="project" value="InterPro"/>
</dbReference>
<dbReference type="InterPro" id="IPR003661">
    <property type="entry name" value="HisK_dim/P_dom"/>
</dbReference>
<evidence type="ECO:0000313" key="10">
    <source>
        <dbReference type="EMBL" id="GAI24277.1"/>
    </source>
</evidence>
<feature type="transmembrane region" description="Helical" evidence="7">
    <location>
        <begin position="17"/>
        <end position="50"/>
    </location>
</feature>
<keyword evidence="5" id="KW-0067">ATP-binding</keyword>
<feature type="non-terminal residue" evidence="10">
    <location>
        <position position="1"/>
    </location>
</feature>
<dbReference type="PANTHER" id="PTHR43065:SF10">
    <property type="entry name" value="PEROXIDE STRESS-ACTIVATED HISTIDINE KINASE MAK3"/>
    <property type="match status" value="1"/>
</dbReference>
<dbReference type="EMBL" id="BARV01021490">
    <property type="protein sequence ID" value="GAI24277.1"/>
    <property type="molecule type" value="Genomic_DNA"/>
</dbReference>
<dbReference type="PROSITE" id="PS50113">
    <property type="entry name" value="PAC"/>
    <property type="match status" value="1"/>
</dbReference>
<gene>
    <name evidence="10" type="ORF">S06H3_35599</name>
</gene>
<dbReference type="InterPro" id="IPR000014">
    <property type="entry name" value="PAS"/>
</dbReference>
<dbReference type="CDD" id="cd00130">
    <property type="entry name" value="PAS"/>
    <property type="match status" value="1"/>
</dbReference>
<evidence type="ECO:0008006" key="11">
    <source>
        <dbReference type="Google" id="ProtNLM"/>
    </source>
</evidence>
<accession>X1LY08</accession>
<proteinExistence type="predicted"/>
<dbReference type="Gene3D" id="3.30.450.20">
    <property type="entry name" value="PAS domain"/>
    <property type="match status" value="1"/>
</dbReference>
<sequence>TISLVVYIVQGFETDFYIVYFLVIFAASVSQGIIGSIPIAAVASIIYAWLMYRSNPEISFFSSQILLRIPLLFTMTLICSYWSAATRHELKKKEDLERFSHKLEREIDVIAAAEIELRRYHEKILNSVPSGVIATRKDGIITTLNPEAERVLCLGKDEVIGHNIKDIPGLSAFWKKMEQAINSGITVKRDEVLVKNKENKTTPIGISISPISDIKDKFSGCVAIFKDLSEIRSLEEKLRQAEKLSYLGKMASWVAHEIRNPLTAIDGFAQLL</sequence>
<evidence type="ECO:0000256" key="1">
    <source>
        <dbReference type="ARBA" id="ARBA00022553"/>
    </source>
</evidence>
<dbReference type="PANTHER" id="PTHR43065">
    <property type="entry name" value="SENSOR HISTIDINE KINASE"/>
    <property type="match status" value="1"/>
</dbReference>
<dbReference type="GO" id="GO:0005524">
    <property type="term" value="F:ATP binding"/>
    <property type="evidence" value="ECO:0007669"/>
    <property type="project" value="UniProtKB-KW"/>
</dbReference>
<feature type="domain" description="PAC" evidence="9">
    <location>
        <begin position="188"/>
        <end position="240"/>
    </location>
</feature>
<evidence type="ECO:0000256" key="4">
    <source>
        <dbReference type="ARBA" id="ARBA00022777"/>
    </source>
</evidence>
<organism evidence="10">
    <name type="scientific">marine sediment metagenome</name>
    <dbReference type="NCBI Taxonomy" id="412755"/>
    <lineage>
        <taxon>unclassified sequences</taxon>
        <taxon>metagenomes</taxon>
        <taxon>ecological metagenomes</taxon>
    </lineage>
</organism>
<keyword evidence="1" id="KW-0597">Phosphoprotein</keyword>
<dbReference type="InterPro" id="IPR036097">
    <property type="entry name" value="HisK_dim/P_sf"/>
</dbReference>
<dbReference type="NCBIfam" id="TIGR00229">
    <property type="entry name" value="sensory_box"/>
    <property type="match status" value="1"/>
</dbReference>
<reference evidence="10" key="1">
    <citation type="journal article" date="2014" name="Front. Microbiol.">
        <title>High frequency of phylogenetically diverse reductive dehalogenase-homologous genes in deep subseafloor sedimentary metagenomes.</title>
        <authorList>
            <person name="Kawai M."/>
            <person name="Futagami T."/>
            <person name="Toyoda A."/>
            <person name="Takaki Y."/>
            <person name="Nishi S."/>
            <person name="Hori S."/>
            <person name="Arai W."/>
            <person name="Tsubouchi T."/>
            <person name="Morono Y."/>
            <person name="Uchiyama I."/>
            <person name="Ito T."/>
            <person name="Fujiyama A."/>
            <person name="Inagaki F."/>
            <person name="Takami H."/>
        </authorList>
    </citation>
    <scope>NUCLEOTIDE SEQUENCE</scope>
    <source>
        <strain evidence="10">Expedition CK06-06</strain>
    </source>
</reference>
<dbReference type="Pfam" id="PF13426">
    <property type="entry name" value="PAS_9"/>
    <property type="match status" value="1"/>
</dbReference>
<dbReference type="Gene3D" id="1.10.287.130">
    <property type="match status" value="1"/>
</dbReference>
<keyword evidence="7" id="KW-0812">Transmembrane</keyword>
<keyword evidence="7" id="KW-0472">Membrane</keyword>
<evidence type="ECO:0000256" key="7">
    <source>
        <dbReference type="SAM" id="Phobius"/>
    </source>
</evidence>
<keyword evidence="6" id="KW-0902">Two-component regulatory system</keyword>
<evidence type="ECO:0000259" key="8">
    <source>
        <dbReference type="PROSITE" id="PS50112"/>
    </source>
</evidence>
<feature type="transmembrane region" description="Helical" evidence="7">
    <location>
        <begin position="65"/>
        <end position="84"/>
    </location>
</feature>
<evidence type="ECO:0000256" key="3">
    <source>
        <dbReference type="ARBA" id="ARBA00022741"/>
    </source>
</evidence>
<dbReference type="SUPFAM" id="SSF55785">
    <property type="entry name" value="PYP-like sensor domain (PAS domain)"/>
    <property type="match status" value="1"/>
</dbReference>
<keyword evidence="4" id="KW-0418">Kinase</keyword>
<dbReference type="InterPro" id="IPR035965">
    <property type="entry name" value="PAS-like_dom_sf"/>
</dbReference>
<evidence type="ECO:0000256" key="6">
    <source>
        <dbReference type="ARBA" id="ARBA00023012"/>
    </source>
</evidence>
<dbReference type="SUPFAM" id="SSF47384">
    <property type="entry name" value="Homodimeric domain of signal transducing histidine kinase"/>
    <property type="match status" value="1"/>
</dbReference>
<evidence type="ECO:0000256" key="2">
    <source>
        <dbReference type="ARBA" id="ARBA00022679"/>
    </source>
</evidence>
<dbReference type="InterPro" id="IPR000700">
    <property type="entry name" value="PAS-assoc_C"/>
</dbReference>
<dbReference type="CDD" id="cd00082">
    <property type="entry name" value="HisKA"/>
    <property type="match status" value="1"/>
</dbReference>
<feature type="domain" description="PAS" evidence="8">
    <location>
        <begin position="117"/>
        <end position="163"/>
    </location>
</feature>
<keyword evidence="3" id="KW-0547">Nucleotide-binding</keyword>
<evidence type="ECO:0000259" key="9">
    <source>
        <dbReference type="PROSITE" id="PS50113"/>
    </source>
</evidence>
<evidence type="ECO:0000256" key="5">
    <source>
        <dbReference type="ARBA" id="ARBA00022840"/>
    </source>
</evidence>
<dbReference type="SMART" id="SM00091">
    <property type="entry name" value="PAS"/>
    <property type="match status" value="1"/>
</dbReference>
<comment type="caution">
    <text evidence="10">The sequence shown here is derived from an EMBL/GenBank/DDBJ whole genome shotgun (WGS) entry which is preliminary data.</text>
</comment>
<dbReference type="AlphaFoldDB" id="X1LY08"/>
<keyword evidence="2" id="KW-0808">Transferase</keyword>
<name>X1LY08_9ZZZZ</name>
<keyword evidence="7" id="KW-1133">Transmembrane helix</keyword>
<dbReference type="PROSITE" id="PS50112">
    <property type="entry name" value="PAS"/>
    <property type="match status" value="1"/>
</dbReference>
<feature type="non-terminal residue" evidence="10">
    <location>
        <position position="272"/>
    </location>
</feature>
<protein>
    <recommendedName>
        <fullName evidence="11">PAS domain-containing protein</fullName>
    </recommendedName>
</protein>